<organism evidence="1 2">
    <name type="scientific">Gomphosphaeria aponina SAG 52.96 = DSM 107014</name>
    <dbReference type="NCBI Taxonomy" id="1521640"/>
    <lineage>
        <taxon>Bacteria</taxon>
        <taxon>Bacillati</taxon>
        <taxon>Cyanobacteriota</taxon>
        <taxon>Cyanophyceae</taxon>
        <taxon>Oscillatoriophycideae</taxon>
        <taxon>Chroococcales</taxon>
        <taxon>Gomphosphaeriaceae</taxon>
        <taxon>Gomphosphaeria</taxon>
    </lineage>
</organism>
<comment type="caution">
    <text evidence="1">The sequence shown here is derived from an EMBL/GenBank/DDBJ whole genome shotgun (WGS) entry which is preliminary data.</text>
</comment>
<dbReference type="EMBL" id="JADQBC010000079">
    <property type="protein sequence ID" value="MBR8828639.1"/>
    <property type="molecule type" value="Genomic_DNA"/>
</dbReference>
<evidence type="ECO:0000313" key="2">
    <source>
        <dbReference type="Proteomes" id="UP000767446"/>
    </source>
</evidence>
<sequence length="116" mass="13298">MAKSRSYHKFLIESLKDPEEAALYLWVILQEEDPEPQLLPAALNNVEEALGELNMSPEAAKLHREKLDEVLKKQGHEAIYGLAEWLKPLGLELTVAIREELEFTEETEDEIEEITV</sequence>
<gene>
    <name evidence="1" type="ORF">DSM107014_12200</name>
</gene>
<name>A0A941GQT7_9CHRO</name>
<dbReference type="Proteomes" id="UP000767446">
    <property type="component" value="Unassembled WGS sequence"/>
</dbReference>
<accession>A0A941GQT7</accession>
<dbReference type="AlphaFoldDB" id="A0A941GQT7"/>
<evidence type="ECO:0000313" key="1">
    <source>
        <dbReference type="EMBL" id="MBR8828639.1"/>
    </source>
</evidence>
<proteinExistence type="predicted"/>
<protein>
    <submittedName>
        <fullName evidence="1">Transcriptional regulator</fullName>
    </submittedName>
</protein>
<reference evidence="1" key="1">
    <citation type="submission" date="2021-02" db="EMBL/GenBank/DDBJ databases">
        <title>Metagenome analyses of Stigonema ocellatum DSM 106950, Chlorogloea purpurea SAG 13.99 and Gomphosphaeria aponina DSM 107014.</title>
        <authorList>
            <person name="Marter P."/>
            <person name="Huang S."/>
        </authorList>
    </citation>
    <scope>NUCLEOTIDE SEQUENCE</scope>
    <source>
        <strain evidence="1">JP213</strain>
    </source>
</reference>